<dbReference type="AlphaFoldDB" id="A0A1W6WYH7"/>
<evidence type="ECO:0000313" key="3">
    <source>
        <dbReference type="Proteomes" id="UP000194143"/>
    </source>
</evidence>
<organism evidence="2 3">
    <name type="scientific">Bacillus thuringiensis</name>
    <dbReference type="NCBI Taxonomy" id="1428"/>
    <lineage>
        <taxon>Bacteria</taxon>
        <taxon>Bacillati</taxon>
        <taxon>Bacillota</taxon>
        <taxon>Bacilli</taxon>
        <taxon>Bacillales</taxon>
        <taxon>Bacillaceae</taxon>
        <taxon>Bacillus</taxon>
        <taxon>Bacillus cereus group</taxon>
    </lineage>
</organism>
<sequence length="108" mass="11991">MSKFFSIFGFMVLMFLALSSMGDLLQQAGLTNEMAIQEVVSGIFAPLRKWYIGIPVALCLLGFNASVLYRMLNGHSEKNNEFLKMFALAGFMIYLTGTMLIAIHGITI</sequence>
<dbReference type="RefSeq" id="WP_000032713.1">
    <property type="nucleotide sequence ID" value="NZ_CM010226.1"/>
</dbReference>
<gene>
    <name evidence="2" type="ORF">CAB88_31800</name>
</gene>
<proteinExistence type="predicted"/>
<protein>
    <submittedName>
        <fullName evidence="2">Uncharacterized protein</fullName>
    </submittedName>
</protein>
<name>A0A1W6WYH7_BACTU</name>
<evidence type="ECO:0000313" key="2">
    <source>
        <dbReference type="EMBL" id="ARP61596.1"/>
    </source>
</evidence>
<geneLocation type="plasmid" evidence="2 3">
    <name>poh2</name>
</geneLocation>
<dbReference type="Proteomes" id="UP000194143">
    <property type="component" value="Plasmid poh2"/>
</dbReference>
<accession>A0A1W6WYH7</accession>
<keyword evidence="1" id="KW-0472">Membrane</keyword>
<evidence type="ECO:0000256" key="1">
    <source>
        <dbReference type="SAM" id="Phobius"/>
    </source>
</evidence>
<feature type="transmembrane region" description="Helical" evidence="1">
    <location>
        <begin position="50"/>
        <end position="70"/>
    </location>
</feature>
<keyword evidence="2" id="KW-0614">Plasmid</keyword>
<keyword evidence="3" id="KW-1185">Reference proteome</keyword>
<dbReference type="EMBL" id="CP021063">
    <property type="protein sequence ID" value="ARP61596.1"/>
    <property type="molecule type" value="Genomic_DNA"/>
</dbReference>
<keyword evidence="1" id="KW-0812">Transmembrane</keyword>
<dbReference type="KEGG" id="bthy:AQ980_31320"/>
<feature type="transmembrane region" description="Helical" evidence="1">
    <location>
        <begin position="82"/>
        <end position="106"/>
    </location>
</feature>
<keyword evidence="1" id="KW-1133">Transmembrane helix</keyword>
<dbReference type="GeneID" id="67466848"/>
<reference evidence="2 3" key="1">
    <citation type="submission" date="2017-04" db="EMBL/GenBank/DDBJ databases">
        <title>Complete Genome Sequence of Bacillus thuringiensis type Strain ATCC 10792.</title>
        <authorList>
            <person name="Oh D.-H."/>
            <person name="Park B.-J."/>
            <person name="Shuai W."/>
            <person name="Chelliah R."/>
        </authorList>
    </citation>
    <scope>NUCLEOTIDE SEQUENCE [LARGE SCALE GENOMIC DNA]</scope>
    <source>
        <strain evidence="2 3">ATCC 10792</strain>
        <plasmid evidence="2 3">poh2</plasmid>
    </source>
</reference>